<dbReference type="AlphaFoldDB" id="A0A9X2LA31"/>
<keyword evidence="1" id="KW-1133">Transmembrane helix</keyword>
<protein>
    <submittedName>
        <fullName evidence="2">Uncharacterized protein</fullName>
    </submittedName>
</protein>
<comment type="caution">
    <text evidence="2">The sequence shown here is derived from an EMBL/GenBank/DDBJ whole genome shotgun (WGS) entry which is preliminary data.</text>
</comment>
<dbReference type="RefSeq" id="WP_256619831.1">
    <property type="nucleotide sequence ID" value="NZ_JANIBC010000009.1"/>
</dbReference>
<accession>A0A9X2LA31</accession>
<sequence length="59" mass="6440">MKKFLESLSDDLRRFGLVLAGGAFLANVDSNAFRIMILALGLTMLLAAYVIVIHLGDDE</sequence>
<organism evidence="2 3">
    <name type="scientific">Parvularcula maris</name>
    <dbReference type="NCBI Taxonomy" id="2965077"/>
    <lineage>
        <taxon>Bacteria</taxon>
        <taxon>Pseudomonadati</taxon>
        <taxon>Pseudomonadota</taxon>
        <taxon>Alphaproteobacteria</taxon>
        <taxon>Parvularculales</taxon>
        <taxon>Parvularculaceae</taxon>
        <taxon>Parvularcula</taxon>
    </lineage>
</organism>
<dbReference type="EMBL" id="JANIBC010000009">
    <property type="protein sequence ID" value="MCQ8185935.1"/>
    <property type="molecule type" value="Genomic_DNA"/>
</dbReference>
<keyword evidence="1" id="KW-0472">Membrane</keyword>
<evidence type="ECO:0000313" key="3">
    <source>
        <dbReference type="Proteomes" id="UP001142610"/>
    </source>
</evidence>
<evidence type="ECO:0000256" key="1">
    <source>
        <dbReference type="SAM" id="Phobius"/>
    </source>
</evidence>
<name>A0A9X2LA31_9PROT</name>
<proteinExistence type="predicted"/>
<feature type="transmembrane region" description="Helical" evidence="1">
    <location>
        <begin position="35"/>
        <end position="56"/>
    </location>
</feature>
<keyword evidence="3" id="KW-1185">Reference proteome</keyword>
<dbReference type="Proteomes" id="UP001142610">
    <property type="component" value="Unassembled WGS sequence"/>
</dbReference>
<reference evidence="2" key="1">
    <citation type="submission" date="2022-07" db="EMBL/GenBank/DDBJ databases">
        <title>Parvularcula maris sp. nov., an algicidal bacterium isolated from seawater.</title>
        <authorList>
            <person name="Li F."/>
        </authorList>
    </citation>
    <scope>NUCLEOTIDE SEQUENCE</scope>
    <source>
        <strain evidence="2">BGMRC 0090</strain>
    </source>
</reference>
<evidence type="ECO:0000313" key="2">
    <source>
        <dbReference type="EMBL" id="MCQ8185935.1"/>
    </source>
</evidence>
<keyword evidence="1" id="KW-0812">Transmembrane</keyword>
<gene>
    <name evidence="2" type="ORF">NOG11_11095</name>
</gene>